<evidence type="ECO:0000313" key="1">
    <source>
        <dbReference type="EMBL" id="WCT55362.1"/>
    </source>
</evidence>
<dbReference type="CDD" id="cd02513">
    <property type="entry name" value="CMP-NeuAc_Synthase"/>
    <property type="match status" value="1"/>
</dbReference>
<dbReference type="InterPro" id="IPR003329">
    <property type="entry name" value="Cytidylyl_trans"/>
</dbReference>
<keyword evidence="2" id="KW-1185">Reference proteome</keyword>
<dbReference type="InterPro" id="IPR029044">
    <property type="entry name" value="Nucleotide-diphossugar_trans"/>
</dbReference>
<dbReference type="PANTHER" id="PTHR21485:SF6">
    <property type="entry name" value="N-ACYLNEURAMINATE CYTIDYLYLTRANSFERASE-RELATED"/>
    <property type="match status" value="1"/>
</dbReference>
<evidence type="ECO:0000313" key="2">
    <source>
        <dbReference type="Proteomes" id="UP001220509"/>
    </source>
</evidence>
<gene>
    <name evidence="1" type="ORF">PQ456_19790</name>
</gene>
<dbReference type="InterPro" id="IPR050793">
    <property type="entry name" value="CMP-NeuNAc_synthase"/>
</dbReference>
<sequence>MSSSTGCLAIIPARGGSKGLPDKNIRLLNHKPLIQYSIEAALKSTCITEVIVTTDSPRIAEVARDAGATVPFLRPEELSTDEAKSIDVLEHAVDFCEQQLKQYYPYIMLLQPTSPLRQVQDIEQAFATFLQYEADSLQSVTLSSSHPYLLRELQDEQLVPYLKHQDSHLRRQDLQDVYALNGAIYIMKRDLLCIDHSLVGARNYGYIMPEERSIDIDTDFDLKLAQFMLTTNDRSN</sequence>
<dbReference type="Proteomes" id="UP001220509">
    <property type="component" value="Chromosome"/>
</dbReference>
<dbReference type="SUPFAM" id="SSF53448">
    <property type="entry name" value="Nucleotide-diphospho-sugar transferases"/>
    <property type="match status" value="1"/>
</dbReference>
<reference evidence="1 2" key="1">
    <citation type="submission" date="2023-02" db="EMBL/GenBank/DDBJ databases">
        <title>Genome sequence of Paenibacillus kyungheensis KACC 18744.</title>
        <authorList>
            <person name="Kim S."/>
            <person name="Heo J."/>
            <person name="Kwon S.-W."/>
        </authorList>
    </citation>
    <scope>NUCLEOTIDE SEQUENCE [LARGE SCALE GENOMIC DNA]</scope>
    <source>
        <strain evidence="1 2">KACC 18744</strain>
    </source>
</reference>
<dbReference type="AlphaFoldDB" id="A0AAX3LZW8"/>
<dbReference type="Pfam" id="PF02348">
    <property type="entry name" value="CTP_transf_3"/>
    <property type="match status" value="1"/>
</dbReference>
<name>A0AAX3LZW8_9BACL</name>
<keyword evidence="1" id="KW-0808">Transferase</keyword>
<organism evidence="1 2">
    <name type="scientific">Paenibacillus kyungheensis</name>
    <dbReference type="NCBI Taxonomy" id="1452732"/>
    <lineage>
        <taxon>Bacteria</taxon>
        <taxon>Bacillati</taxon>
        <taxon>Bacillota</taxon>
        <taxon>Bacilli</taxon>
        <taxon>Bacillales</taxon>
        <taxon>Paenibacillaceae</taxon>
        <taxon>Paenibacillus</taxon>
    </lineage>
</organism>
<keyword evidence="1" id="KW-0548">Nucleotidyltransferase</keyword>
<dbReference type="GO" id="GO:0008781">
    <property type="term" value="F:N-acylneuraminate cytidylyltransferase activity"/>
    <property type="evidence" value="ECO:0007669"/>
    <property type="project" value="TreeGrafter"/>
</dbReference>
<accession>A0AAX3LZW8</accession>
<dbReference type="Gene3D" id="3.90.550.10">
    <property type="entry name" value="Spore Coat Polysaccharide Biosynthesis Protein SpsA, Chain A"/>
    <property type="match status" value="1"/>
</dbReference>
<proteinExistence type="predicted"/>
<protein>
    <submittedName>
        <fullName evidence="1">Acylneuraminate cytidylyltransferase family protein</fullName>
    </submittedName>
</protein>
<dbReference type="KEGG" id="pka:PQ456_19790"/>
<dbReference type="EMBL" id="CP117416">
    <property type="protein sequence ID" value="WCT55362.1"/>
    <property type="molecule type" value="Genomic_DNA"/>
</dbReference>
<dbReference type="RefSeq" id="WP_273613742.1">
    <property type="nucleotide sequence ID" value="NZ_CP117416.1"/>
</dbReference>
<dbReference type="PANTHER" id="PTHR21485">
    <property type="entry name" value="HAD SUPERFAMILY MEMBERS CMAS AND KDSC"/>
    <property type="match status" value="1"/>
</dbReference>